<dbReference type="HOGENOM" id="CLU_1065993_0_0_1"/>
<dbReference type="InParanoid" id="W3XLC5"/>
<dbReference type="AlphaFoldDB" id="W3XLC5"/>
<reference evidence="3" key="1">
    <citation type="journal article" date="2015" name="BMC Genomics">
        <title>Genomic and transcriptomic analysis of the endophytic fungus Pestalotiopsis fici reveals its lifestyle and high potential for synthesis of natural products.</title>
        <authorList>
            <person name="Wang X."/>
            <person name="Zhang X."/>
            <person name="Liu L."/>
            <person name="Xiang M."/>
            <person name="Wang W."/>
            <person name="Sun X."/>
            <person name="Che Y."/>
            <person name="Guo L."/>
            <person name="Liu G."/>
            <person name="Guo L."/>
            <person name="Wang C."/>
            <person name="Yin W.B."/>
            <person name="Stadler M."/>
            <person name="Zhang X."/>
            <person name="Liu X."/>
        </authorList>
    </citation>
    <scope>NUCLEOTIDE SEQUENCE [LARGE SCALE GENOMIC DNA]</scope>
    <source>
        <strain evidence="3">W106-1 / CGMCC3.15140</strain>
    </source>
</reference>
<feature type="region of interest" description="Disordered" evidence="1">
    <location>
        <begin position="105"/>
        <end position="140"/>
    </location>
</feature>
<name>W3XLC5_PESFW</name>
<evidence type="ECO:0000256" key="1">
    <source>
        <dbReference type="SAM" id="MobiDB-lite"/>
    </source>
</evidence>
<evidence type="ECO:0000313" key="3">
    <source>
        <dbReference type="Proteomes" id="UP000030651"/>
    </source>
</evidence>
<sequence length="261" mass="29363">MFDSIRRLFRKSSPRAERDAQRIRRQLARCACGHDEAEVQAYPVRYEYVLIPAPVLAYPASRHDVRRLSGGRKSADESSWAEHSKMKEAVQISKVEVCSEAEDNVDVGSRTRAPTGDSGYFSLGPKNESSRRPKRQTAAKHVVSDQAAGGGEYDIGESDYLHWGDGSWAKGNNDVDFMRHHKVDVMDSGEIDSVIETWLNDLVGRSPALEFPRVWKKEPSFRDWDDILNRGIDDGHPSRIAATRRLGGTSPDFMDESWVEG</sequence>
<evidence type="ECO:0000313" key="2">
    <source>
        <dbReference type="EMBL" id="ETS86775.1"/>
    </source>
</evidence>
<dbReference type="GeneID" id="19265616"/>
<proteinExistence type="predicted"/>
<organism evidence="2 3">
    <name type="scientific">Pestalotiopsis fici (strain W106-1 / CGMCC3.15140)</name>
    <dbReference type="NCBI Taxonomy" id="1229662"/>
    <lineage>
        <taxon>Eukaryota</taxon>
        <taxon>Fungi</taxon>
        <taxon>Dikarya</taxon>
        <taxon>Ascomycota</taxon>
        <taxon>Pezizomycotina</taxon>
        <taxon>Sordariomycetes</taxon>
        <taxon>Xylariomycetidae</taxon>
        <taxon>Amphisphaeriales</taxon>
        <taxon>Sporocadaceae</taxon>
        <taxon>Pestalotiopsis</taxon>
    </lineage>
</organism>
<protein>
    <submittedName>
        <fullName evidence="2">Uncharacterized protein</fullName>
    </submittedName>
</protein>
<dbReference type="KEGG" id="pfy:PFICI_00603"/>
<dbReference type="RefSeq" id="XP_007827375.1">
    <property type="nucleotide sequence ID" value="XM_007829184.1"/>
</dbReference>
<accession>W3XLC5</accession>
<gene>
    <name evidence="2" type="ORF">PFICI_00603</name>
</gene>
<dbReference type="Proteomes" id="UP000030651">
    <property type="component" value="Unassembled WGS sequence"/>
</dbReference>
<keyword evidence="3" id="KW-1185">Reference proteome</keyword>
<dbReference type="OrthoDB" id="10525072at2759"/>
<dbReference type="EMBL" id="KI912109">
    <property type="protein sequence ID" value="ETS86775.1"/>
    <property type="molecule type" value="Genomic_DNA"/>
</dbReference>